<reference evidence="6 7" key="1">
    <citation type="journal article" date="2015" name="Nat. Commun.">
        <title>Lucilia cuprina genome unlocks parasitic fly biology to underpin future interventions.</title>
        <authorList>
            <person name="Anstead C.A."/>
            <person name="Korhonen P.K."/>
            <person name="Young N.D."/>
            <person name="Hall R.S."/>
            <person name="Jex A.R."/>
            <person name="Murali S.C."/>
            <person name="Hughes D.S."/>
            <person name="Lee S.F."/>
            <person name="Perry T."/>
            <person name="Stroehlein A.J."/>
            <person name="Ansell B.R."/>
            <person name="Breugelmans B."/>
            <person name="Hofmann A."/>
            <person name="Qu J."/>
            <person name="Dugan S."/>
            <person name="Lee S.L."/>
            <person name="Chao H."/>
            <person name="Dinh H."/>
            <person name="Han Y."/>
            <person name="Doddapaneni H.V."/>
            <person name="Worley K.C."/>
            <person name="Muzny D.M."/>
            <person name="Ioannidis P."/>
            <person name="Waterhouse R.M."/>
            <person name="Zdobnov E.M."/>
            <person name="James P.J."/>
            <person name="Bagnall N.H."/>
            <person name="Kotze A.C."/>
            <person name="Gibbs R.A."/>
            <person name="Richards S."/>
            <person name="Batterham P."/>
            <person name="Gasser R.B."/>
        </authorList>
    </citation>
    <scope>NUCLEOTIDE SEQUENCE [LARGE SCALE GENOMIC DNA]</scope>
    <source>
        <strain evidence="6 7">LS</strain>
        <tissue evidence="6">Full body</tissue>
    </source>
</reference>
<dbReference type="GO" id="GO:0005524">
    <property type="term" value="F:ATP binding"/>
    <property type="evidence" value="ECO:0007669"/>
    <property type="project" value="UniProtKB-KW"/>
</dbReference>
<evidence type="ECO:0000256" key="4">
    <source>
        <dbReference type="ARBA" id="ARBA00022840"/>
    </source>
</evidence>
<dbReference type="GO" id="GO:0016787">
    <property type="term" value="F:hydrolase activity"/>
    <property type="evidence" value="ECO:0007669"/>
    <property type="project" value="UniProtKB-KW"/>
</dbReference>
<protein>
    <recommendedName>
        <fullName evidence="5">ATP-dependent RNA helicase Ski2/MTR4 C-terminal domain-containing protein</fullName>
    </recommendedName>
</protein>
<dbReference type="PANTHER" id="PTHR12131">
    <property type="entry name" value="ATP-DEPENDENT RNA AND DNA HELICASE"/>
    <property type="match status" value="1"/>
</dbReference>
<organism evidence="6 7">
    <name type="scientific">Lucilia cuprina</name>
    <name type="common">Green bottle fly</name>
    <name type="synonym">Australian sheep blowfly</name>
    <dbReference type="NCBI Taxonomy" id="7375"/>
    <lineage>
        <taxon>Eukaryota</taxon>
        <taxon>Metazoa</taxon>
        <taxon>Ecdysozoa</taxon>
        <taxon>Arthropoda</taxon>
        <taxon>Hexapoda</taxon>
        <taxon>Insecta</taxon>
        <taxon>Pterygota</taxon>
        <taxon>Neoptera</taxon>
        <taxon>Endopterygota</taxon>
        <taxon>Diptera</taxon>
        <taxon>Brachycera</taxon>
        <taxon>Muscomorpha</taxon>
        <taxon>Oestroidea</taxon>
        <taxon>Calliphoridae</taxon>
        <taxon>Luciliinae</taxon>
        <taxon>Lucilia</taxon>
    </lineage>
</organism>
<gene>
    <name evidence="6" type="ORF">FF38_13680</name>
</gene>
<dbReference type="Pfam" id="PF13234">
    <property type="entry name" value="MTR4_beta-barrel"/>
    <property type="match status" value="1"/>
</dbReference>
<dbReference type="Gene3D" id="1.10.3380.30">
    <property type="match status" value="1"/>
</dbReference>
<dbReference type="GO" id="GO:0000460">
    <property type="term" value="P:maturation of 5.8S rRNA"/>
    <property type="evidence" value="ECO:0007669"/>
    <property type="project" value="TreeGrafter"/>
</dbReference>
<evidence type="ECO:0000256" key="1">
    <source>
        <dbReference type="ARBA" id="ARBA00022741"/>
    </source>
</evidence>
<dbReference type="InterPro" id="IPR025696">
    <property type="entry name" value="Beta-barrel_MTR4"/>
</dbReference>
<dbReference type="OrthoDB" id="64767at2759"/>
<dbReference type="PANTHER" id="PTHR12131:SF7">
    <property type="entry name" value="EXOSOME RNA HELICASE MTR4"/>
    <property type="match status" value="1"/>
</dbReference>
<keyword evidence="7" id="KW-1185">Reference proteome</keyword>
<keyword evidence="3" id="KW-0347">Helicase</keyword>
<evidence type="ECO:0000256" key="3">
    <source>
        <dbReference type="ARBA" id="ARBA00022806"/>
    </source>
</evidence>
<dbReference type="InterPro" id="IPR050699">
    <property type="entry name" value="RNA-DNA_Helicase"/>
</dbReference>
<name>A0A0L0CU45_LUCCU</name>
<dbReference type="FunFam" id="1.10.3380.30:FF:000002">
    <property type="entry name" value="superkiller viralicidic activity 2-like 2"/>
    <property type="match status" value="1"/>
</dbReference>
<keyword evidence="2" id="KW-0378">Hydrolase</keyword>
<feature type="non-terminal residue" evidence="6">
    <location>
        <position position="1"/>
    </location>
</feature>
<dbReference type="Gene3D" id="2.40.30.300">
    <property type="match status" value="1"/>
</dbReference>
<proteinExistence type="predicted"/>
<dbReference type="Pfam" id="PF08148">
    <property type="entry name" value="DSHCT"/>
    <property type="match status" value="1"/>
</dbReference>
<dbReference type="EMBL" id="JRES01000017">
    <property type="protein sequence ID" value="KNC34874.1"/>
    <property type="molecule type" value="Genomic_DNA"/>
</dbReference>
<comment type="caution">
    <text evidence="6">The sequence shown here is derived from an EMBL/GenBank/DDBJ whole genome shotgun (WGS) entry which is preliminary data.</text>
</comment>
<dbReference type="STRING" id="7375.A0A0L0CU45"/>
<evidence type="ECO:0000259" key="5">
    <source>
        <dbReference type="SMART" id="SM01142"/>
    </source>
</evidence>
<dbReference type="OMA" id="HEEQTKC"/>
<evidence type="ECO:0000256" key="2">
    <source>
        <dbReference type="ARBA" id="ARBA00022801"/>
    </source>
</evidence>
<feature type="domain" description="ATP-dependent RNA helicase Ski2/MTR4 C-terminal" evidence="5">
    <location>
        <begin position="244"/>
        <end position="422"/>
    </location>
</feature>
<dbReference type="SMART" id="SM01142">
    <property type="entry name" value="DSHCT"/>
    <property type="match status" value="1"/>
</dbReference>
<keyword evidence="1" id="KW-0547">Nucleotide-binding</keyword>
<sequence>RQKILEYGLDMAKVISHPGNSQNFLRGGRLVHIKYEDLDFGWGIVANINKRQKPKHSNPDWNDHQKYIVQVILDVAPTTPMHLIRMFDPKLVPGVLPAKGDDFKTEVLPFTLESVAEISSLKVNLPNDLKNKKNRKALSMNLGKIMKKFKSKIPLLNPVKDMNINDDHFLQIIKKCEMLETKCSESPLVTEENFVSQYNVYDQKQKLYKEAEQITKQISDAQAILQMDELKSRKQVLRKLGFSTPEDVVELKGRVACEISSGDELLLTELIFNGTFSNLTPEQTAALLSCFVFDERVKEKNGGMHPDLKEPFKAVQSMAKEIAKVSAEAKLPVVEAEYVQQFQPEIMDVVYQWARGATFAQLCKMTDVFEGSLIRIFRRLEELLRQMSSAANTIGNEELAAKMDKALELIQRDLVSATSLYL</sequence>
<dbReference type="GO" id="GO:0004386">
    <property type="term" value="F:helicase activity"/>
    <property type="evidence" value="ECO:0007669"/>
    <property type="project" value="UniProtKB-KW"/>
</dbReference>
<dbReference type="Proteomes" id="UP000037069">
    <property type="component" value="Unassembled WGS sequence"/>
</dbReference>
<evidence type="ECO:0000313" key="6">
    <source>
        <dbReference type="EMBL" id="KNC34874.1"/>
    </source>
</evidence>
<dbReference type="AlphaFoldDB" id="A0A0L0CU45"/>
<dbReference type="InterPro" id="IPR012961">
    <property type="entry name" value="Ski2/MTR4_C"/>
</dbReference>
<dbReference type="GO" id="GO:0005634">
    <property type="term" value="C:nucleus"/>
    <property type="evidence" value="ECO:0007669"/>
    <property type="project" value="TreeGrafter"/>
</dbReference>
<accession>A0A0L0CU45</accession>
<keyword evidence="4" id="KW-0067">ATP-binding</keyword>
<evidence type="ECO:0000313" key="7">
    <source>
        <dbReference type="Proteomes" id="UP000037069"/>
    </source>
</evidence>